<evidence type="ECO:0000256" key="3">
    <source>
        <dbReference type="ARBA" id="ARBA00022737"/>
    </source>
</evidence>
<dbReference type="STRING" id="139723.A0A182M5X2"/>
<dbReference type="Pfam" id="PF12799">
    <property type="entry name" value="LRR_4"/>
    <property type="match status" value="1"/>
</dbReference>
<evidence type="ECO:0000313" key="6">
    <source>
        <dbReference type="EnsemblMetazoa" id="ACUA010281-PA"/>
    </source>
</evidence>
<accession>A0A182M5X2</accession>
<dbReference type="SUPFAM" id="SSF52058">
    <property type="entry name" value="L domain-like"/>
    <property type="match status" value="1"/>
</dbReference>
<keyword evidence="2 5" id="KW-0732">Signal</keyword>
<organism evidence="6 7">
    <name type="scientific">Anopheles culicifacies</name>
    <dbReference type="NCBI Taxonomy" id="139723"/>
    <lineage>
        <taxon>Eukaryota</taxon>
        <taxon>Metazoa</taxon>
        <taxon>Ecdysozoa</taxon>
        <taxon>Arthropoda</taxon>
        <taxon>Hexapoda</taxon>
        <taxon>Insecta</taxon>
        <taxon>Pterygota</taxon>
        <taxon>Neoptera</taxon>
        <taxon>Endopterygota</taxon>
        <taxon>Diptera</taxon>
        <taxon>Nematocera</taxon>
        <taxon>Culicoidea</taxon>
        <taxon>Culicidae</taxon>
        <taxon>Anophelinae</taxon>
        <taxon>Anopheles</taxon>
        <taxon>culicifacies species complex</taxon>
    </lineage>
</organism>
<dbReference type="AlphaFoldDB" id="A0A182M5X2"/>
<evidence type="ECO:0000256" key="5">
    <source>
        <dbReference type="SAM" id="SignalP"/>
    </source>
</evidence>
<reference evidence="7" key="1">
    <citation type="submission" date="2013-09" db="EMBL/GenBank/DDBJ databases">
        <title>The Genome Sequence of Anopheles culicifacies species A.</title>
        <authorList>
            <consortium name="The Broad Institute Genomics Platform"/>
            <person name="Neafsey D.E."/>
            <person name="Besansky N."/>
            <person name="Howell P."/>
            <person name="Walton C."/>
            <person name="Young S.K."/>
            <person name="Zeng Q."/>
            <person name="Gargeya S."/>
            <person name="Fitzgerald M."/>
            <person name="Haas B."/>
            <person name="Abouelleil A."/>
            <person name="Allen A.W."/>
            <person name="Alvarado L."/>
            <person name="Arachchi H.M."/>
            <person name="Berlin A.M."/>
            <person name="Chapman S.B."/>
            <person name="Gainer-Dewar J."/>
            <person name="Goldberg J."/>
            <person name="Griggs A."/>
            <person name="Gujja S."/>
            <person name="Hansen M."/>
            <person name="Howarth C."/>
            <person name="Imamovic A."/>
            <person name="Ireland A."/>
            <person name="Larimer J."/>
            <person name="McCowan C."/>
            <person name="Murphy C."/>
            <person name="Pearson M."/>
            <person name="Poon T.W."/>
            <person name="Priest M."/>
            <person name="Roberts A."/>
            <person name="Saif S."/>
            <person name="Shea T."/>
            <person name="Sisk P."/>
            <person name="Sykes S."/>
            <person name="Wortman J."/>
            <person name="Nusbaum C."/>
            <person name="Birren B."/>
        </authorList>
    </citation>
    <scope>NUCLEOTIDE SEQUENCE [LARGE SCALE GENOMIC DNA]</scope>
    <source>
        <strain evidence="7">A-37</strain>
    </source>
</reference>
<dbReference type="Proteomes" id="UP000075883">
    <property type="component" value="Unassembled WGS sequence"/>
</dbReference>
<keyword evidence="4" id="KW-0175">Coiled coil</keyword>
<sequence length="447" mass="50512">MKPSVQLLLVIGLWLVMLYGVAGTTSSQSVACTKARGPICVITSLPPSDGVKTSIAFPDLSHRTGLRILEGKLSNLSDVLAVQLTVRNLWLEGLQLKSVFVSLGFEKLHLRGNQLATLQTISSSGYALKLLDVRQNVLTNATQLAPFDQLEELFLDDNQISQLNIDVFAKMLKLRVLSASGNGIVQIVPPARMLVLSELISLSLAHNRLTSLVLDKWQLPSLQTLHLNNNSLPELTGVDEFNQFYDLREMKLARNRWSCGWLQHALGKSNVQTSLSLNEGVVLDADIDCTIEKVWGICCSFTSIPDHEEEPLFLPEIGQVRDAIRKINDRHEAFMRYQSDSLKQLREKLENRLNNMLSHLADQESESERAKIKATQIHKRADELTERYEDITKAMNDGKELEQERKRLLHFMVFMKNKLLRHTIDTDRLWVQANAERSKLAQRAETA</sequence>
<keyword evidence="3" id="KW-0677">Repeat</keyword>
<keyword evidence="7" id="KW-1185">Reference proteome</keyword>
<dbReference type="InterPro" id="IPR003591">
    <property type="entry name" value="Leu-rich_rpt_typical-subtyp"/>
</dbReference>
<evidence type="ECO:0008006" key="8">
    <source>
        <dbReference type="Google" id="ProtNLM"/>
    </source>
</evidence>
<dbReference type="EnsemblMetazoa" id="ACUA010281-RA">
    <property type="protein sequence ID" value="ACUA010281-PA"/>
    <property type="gene ID" value="ACUA010281"/>
</dbReference>
<dbReference type="InterPro" id="IPR025875">
    <property type="entry name" value="Leu-rich_rpt_4"/>
</dbReference>
<dbReference type="VEuPathDB" id="VectorBase:ACUA010281"/>
<feature type="coiled-coil region" evidence="4">
    <location>
        <begin position="339"/>
        <end position="401"/>
    </location>
</feature>
<evidence type="ECO:0000256" key="4">
    <source>
        <dbReference type="SAM" id="Coils"/>
    </source>
</evidence>
<feature type="signal peptide" evidence="5">
    <location>
        <begin position="1"/>
        <end position="23"/>
    </location>
</feature>
<evidence type="ECO:0000256" key="2">
    <source>
        <dbReference type="ARBA" id="ARBA00022729"/>
    </source>
</evidence>
<dbReference type="PANTHER" id="PTHR24373:SF275">
    <property type="entry name" value="TIR DOMAIN-CONTAINING PROTEIN"/>
    <property type="match status" value="1"/>
</dbReference>
<dbReference type="SMART" id="SM00369">
    <property type="entry name" value="LRR_TYP"/>
    <property type="match status" value="4"/>
</dbReference>
<dbReference type="InterPro" id="IPR050328">
    <property type="entry name" value="Dev_Immune_Receptor"/>
</dbReference>
<feature type="chain" id="PRO_5039955619" description="Leucine-rich immune protein (Short)" evidence="5">
    <location>
        <begin position="24"/>
        <end position="447"/>
    </location>
</feature>
<dbReference type="InterPro" id="IPR032675">
    <property type="entry name" value="LRR_dom_sf"/>
</dbReference>
<dbReference type="PROSITE" id="PS51450">
    <property type="entry name" value="LRR"/>
    <property type="match status" value="1"/>
</dbReference>
<dbReference type="Gene3D" id="3.80.10.10">
    <property type="entry name" value="Ribonuclease Inhibitor"/>
    <property type="match status" value="1"/>
</dbReference>
<evidence type="ECO:0000256" key="1">
    <source>
        <dbReference type="ARBA" id="ARBA00022614"/>
    </source>
</evidence>
<evidence type="ECO:0000313" key="7">
    <source>
        <dbReference type="Proteomes" id="UP000075883"/>
    </source>
</evidence>
<reference evidence="6" key="2">
    <citation type="submission" date="2020-05" db="UniProtKB">
        <authorList>
            <consortium name="EnsemblMetazoa"/>
        </authorList>
    </citation>
    <scope>IDENTIFICATION</scope>
    <source>
        <strain evidence="6">A-37</strain>
    </source>
</reference>
<dbReference type="InterPro" id="IPR001611">
    <property type="entry name" value="Leu-rich_rpt"/>
</dbReference>
<keyword evidence="1" id="KW-0433">Leucine-rich repeat</keyword>
<dbReference type="EMBL" id="AXCM01001674">
    <property type="status" value="NOT_ANNOTATED_CDS"/>
    <property type="molecule type" value="Genomic_DNA"/>
</dbReference>
<name>A0A182M5X2_9DIPT</name>
<proteinExistence type="predicted"/>
<dbReference type="PANTHER" id="PTHR24373">
    <property type="entry name" value="SLIT RELATED LEUCINE-RICH REPEAT NEURONAL PROTEIN"/>
    <property type="match status" value="1"/>
</dbReference>
<protein>
    <recommendedName>
        <fullName evidence="8">Leucine-rich immune protein (Short)</fullName>
    </recommendedName>
</protein>